<feature type="transmembrane region" description="Helical" evidence="2">
    <location>
        <begin position="40"/>
        <end position="66"/>
    </location>
</feature>
<dbReference type="Gene3D" id="3.10.620.30">
    <property type="match status" value="1"/>
</dbReference>
<dbReference type="PANTHER" id="PTHR42736:SF1">
    <property type="entry name" value="PROTEIN-GLUTAMINE GAMMA-GLUTAMYLTRANSFERASE"/>
    <property type="match status" value="1"/>
</dbReference>
<keyword evidence="2" id="KW-0812">Transmembrane</keyword>
<proteinExistence type="predicted"/>
<dbReference type="Pfam" id="PF13559">
    <property type="entry name" value="DUF4129"/>
    <property type="match status" value="1"/>
</dbReference>
<dbReference type="RefSeq" id="WP_340901999.1">
    <property type="nucleotide sequence ID" value="NZ_JBHLUU010000120.1"/>
</dbReference>
<feature type="transmembrane region" description="Helical" evidence="2">
    <location>
        <begin position="114"/>
        <end position="136"/>
    </location>
</feature>
<dbReference type="InterPro" id="IPR038765">
    <property type="entry name" value="Papain-like_cys_pep_sf"/>
</dbReference>
<dbReference type="SMART" id="SM00460">
    <property type="entry name" value="TGc"/>
    <property type="match status" value="1"/>
</dbReference>
<feature type="transmembrane region" description="Helical" evidence="2">
    <location>
        <begin position="168"/>
        <end position="188"/>
    </location>
</feature>
<dbReference type="Pfam" id="PF01841">
    <property type="entry name" value="Transglut_core"/>
    <property type="match status" value="1"/>
</dbReference>
<evidence type="ECO:0000313" key="4">
    <source>
        <dbReference type="EMBL" id="MFC0477323.1"/>
    </source>
</evidence>
<evidence type="ECO:0000259" key="3">
    <source>
        <dbReference type="SMART" id="SM00460"/>
    </source>
</evidence>
<evidence type="ECO:0000256" key="1">
    <source>
        <dbReference type="SAM" id="MobiDB-lite"/>
    </source>
</evidence>
<evidence type="ECO:0000256" key="2">
    <source>
        <dbReference type="SAM" id="Phobius"/>
    </source>
</evidence>
<keyword evidence="2" id="KW-0472">Membrane</keyword>
<dbReference type="SUPFAM" id="SSF54001">
    <property type="entry name" value="Cysteine proteinases"/>
    <property type="match status" value="1"/>
</dbReference>
<dbReference type="InterPro" id="IPR052901">
    <property type="entry name" value="Bact_TGase-like"/>
</dbReference>
<evidence type="ECO:0000313" key="5">
    <source>
        <dbReference type="Proteomes" id="UP001589738"/>
    </source>
</evidence>
<reference evidence="4 5" key="1">
    <citation type="submission" date="2024-09" db="EMBL/GenBank/DDBJ databases">
        <authorList>
            <person name="Sun Q."/>
            <person name="Mori K."/>
        </authorList>
    </citation>
    <scope>NUCLEOTIDE SEQUENCE [LARGE SCALE GENOMIC DNA]</scope>
    <source>
        <strain evidence="4 5">CGMCC 1.9126</strain>
    </source>
</reference>
<dbReference type="InterPro" id="IPR002931">
    <property type="entry name" value="Transglutaminase-like"/>
</dbReference>
<keyword evidence="2" id="KW-1133">Transmembrane helix</keyword>
<dbReference type="PANTHER" id="PTHR42736">
    <property type="entry name" value="PROTEIN-GLUTAMINE GAMMA-GLUTAMYLTRANSFERASE"/>
    <property type="match status" value="1"/>
</dbReference>
<sequence length="735" mass="84912">MIKGNKKKETTTTLFLYLLGFLLLWEWLRPVDELTDTGNVYIFLGFLLLCLVISFTKVQMLLGALLKVVYILYFIHRYYFEGSFFQLSWFSQFWDDLILNISYSFQMEWNALTFEFRSLLFFILLWLMAYLIHYWLIIRRQMFIFFFMTLVYITVLDTFTPYEADGAIVRTVVVGFAVMGMLTFHRLVEREAIVKGVSSKGKWGLPLLLMIGASVALGFGGPKAEPIWPDPVPYLTSYSEDSGGGAGGQRVGYGTDDTSLGGPFIGDDTVVYETEVDQRHYWRVETKDIYTGKGWEVSSFDDPVPFTQNDVFPISSFNQEGLEVKELTANVSSVRSYPHIIYPLGLKSVSTENVSYSFRVNEGLEKVYTLEADRTAPLEEYTVSYDIPRYSVTAMKATKSLEEAGLSPEFIYQYTQLPETLPQRVKDLALEITGEQETWFDKARAVERYFGQNGFTYDQIDVAVPGADEDYVDQFLFETLRGYCDNYSTSMVVLLRSVGIPSRWVKGYTEGEYQGPTVSGKRGYTITNNNAHSWVEVYFPEVGWVPFEPTQGFSSNVQLNFDSTTENSTEVETPETEEQPEVERPEEAPEEAASTESSFSWKELWSKMEAGFVKHWKRGLITLSVMGLVAYIAYKLRLKWLPYVLVLIFRFRKKDDDFQRAYLALLKQLDRYGIKRKEHQTLRDYAEYVDYFFSSKDMGTLTSLYERYVYKGTLEEGSWDRTRELWENLIKKTIA</sequence>
<feature type="transmembrane region" description="Helical" evidence="2">
    <location>
        <begin position="143"/>
        <end position="162"/>
    </location>
</feature>
<dbReference type="EMBL" id="JBHLUU010000120">
    <property type="protein sequence ID" value="MFC0477323.1"/>
    <property type="molecule type" value="Genomic_DNA"/>
</dbReference>
<feature type="transmembrane region" description="Helical" evidence="2">
    <location>
        <begin position="12"/>
        <end position="28"/>
    </location>
</feature>
<protein>
    <submittedName>
        <fullName evidence="4">DUF4129 domain-containing transglutaminase family protein</fullName>
    </submittedName>
</protein>
<dbReference type="Proteomes" id="UP001589738">
    <property type="component" value="Unassembled WGS sequence"/>
</dbReference>
<gene>
    <name evidence="4" type="ORF">ACFFHF_19185</name>
</gene>
<feature type="domain" description="Transglutaminase-like" evidence="3">
    <location>
        <begin position="476"/>
        <end position="551"/>
    </location>
</feature>
<organism evidence="4 5">
    <name type="scientific">Robertmurraya beringensis</name>
    <dbReference type="NCBI Taxonomy" id="641660"/>
    <lineage>
        <taxon>Bacteria</taxon>
        <taxon>Bacillati</taxon>
        <taxon>Bacillota</taxon>
        <taxon>Bacilli</taxon>
        <taxon>Bacillales</taxon>
        <taxon>Bacillaceae</taxon>
        <taxon>Robertmurraya</taxon>
    </lineage>
</organism>
<feature type="region of interest" description="Disordered" evidence="1">
    <location>
        <begin position="564"/>
        <end position="597"/>
    </location>
</feature>
<comment type="caution">
    <text evidence="4">The sequence shown here is derived from an EMBL/GenBank/DDBJ whole genome shotgun (WGS) entry which is preliminary data.</text>
</comment>
<dbReference type="InterPro" id="IPR025403">
    <property type="entry name" value="TgpA-like_C"/>
</dbReference>
<accession>A0ABV6KVH0</accession>
<name>A0ABV6KVH0_9BACI</name>
<keyword evidence="5" id="KW-1185">Reference proteome</keyword>
<feature type="transmembrane region" description="Helical" evidence="2">
    <location>
        <begin position="203"/>
        <end position="221"/>
    </location>
</feature>